<dbReference type="PANTHER" id="PTHR11058">
    <property type="entry name" value="NADH-UBIQUINONE OXIDOREDUCTASE CHAIN 3"/>
    <property type="match status" value="1"/>
</dbReference>
<reference evidence="10" key="1">
    <citation type="submission" date="2016-03" db="EMBL/GenBank/DDBJ databases">
        <authorList>
            <person name="Sun W.-S."/>
            <person name="Lee J.-W."/>
        </authorList>
    </citation>
    <scope>NUCLEOTIDE SEQUENCE</scope>
</reference>
<comment type="similarity">
    <text evidence="2 9">Belongs to the complex I subunit 3 family.</text>
</comment>
<evidence type="ECO:0000256" key="6">
    <source>
        <dbReference type="ARBA" id="ARBA00022989"/>
    </source>
</evidence>
<comment type="function">
    <text evidence="9">Core subunit of the mitochondrial membrane respiratory chain NADH dehydrogenase (Complex I) which catalyzes electron transfer from NADH through the respiratory chain, using ubiquinone as an electron acceptor. Essential for the catalytic activity of complex I.</text>
</comment>
<dbReference type="GO" id="GO:0008137">
    <property type="term" value="F:NADH dehydrogenase (ubiquinone) activity"/>
    <property type="evidence" value="ECO:0007669"/>
    <property type="project" value="UniProtKB-UniRule"/>
</dbReference>
<evidence type="ECO:0000256" key="4">
    <source>
        <dbReference type="ARBA" id="ARBA00022448"/>
    </source>
</evidence>
<evidence type="ECO:0000256" key="9">
    <source>
        <dbReference type="RuleBase" id="RU003640"/>
    </source>
</evidence>
<dbReference type="Gene3D" id="1.20.58.1610">
    <property type="entry name" value="NADH:ubiquinone/plastoquinone oxidoreductase, chain 3"/>
    <property type="match status" value="1"/>
</dbReference>
<gene>
    <name evidence="10" type="primary">ND3</name>
</gene>
<keyword evidence="9" id="KW-1278">Translocase</keyword>
<dbReference type="EC" id="7.1.1.2" evidence="9"/>
<organism evidence="10">
    <name type="scientific">Phatnoma laciniatum</name>
    <dbReference type="NCBI Taxonomy" id="1964415"/>
    <lineage>
        <taxon>Eukaryota</taxon>
        <taxon>Metazoa</taxon>
        <taxon>Ecdysozoa</taxon>
        <taxon>Arthropoda</taxon>
        <taxon>Hexapoda</taxon>
        <taxon>Insecta</taxon>
        <taxon>Pterygota</taxon>
        <taxon>Neoptera</taxon>
        <taxon>Paraneoptera</taxon>
        <taxon>Hemiptera</taxon>
        <taxon>Heteroptera</taxon>
        <taxon>Panheteroptera</taxon>
        <taxon>Cimicomorpha</taxon>
        <taxon>Tingidae</taxon>
        <taxon>Phatnoma</taxon>
    </lineage>
</organism>
<protein>
    <recommendedName>
        <fullName evidence="3 9">NADH-ubiquinone oxidoreductase chain 3</fullName>
        <ecNumber evidence="9">7.1.1.2</ecNumber>
    </recommendedName>
</protein>
<feature type="transmembrane region" description="Helical" evidence="9">
    <location>
        <begin position="87"/>
        <end position="105"/>
    </location>
</feature>
<dbReference type="GO" id="GO:0030964">
    <property type="term" value="C:NADH dehydrogenase complex"/>
    <property type="evidence" value="ECO:0007669"/>
    <property type="project" value="TreeGrafter"/>
</dbReference>
<keyword evidence="9" id="KW-0830">Ubiquinone</keyword>
<keyword evidence="9 10" id="KW-0496">Mitochondrion</keyword>
<keyword evidence="5 9" id="KW-0812">Transmembrane</keyword>
<evidence type="ECO:0000256" key="8">
    <source>
        <dbReference type="ARBA" id="ARBA00049551"/>
    </source>
</evidence>
<dbReference type="EMBL" id="KU896786">
    <property type="protein sequence ID" value="ARB50162.1"/>
    <property type="molecule type" value="Genomic_DNA"/>
</dbReference>
<evidence type="ECO:0000256" key="3">
    <source>
        <dbReference type="ARBA" id="ARBA00021007"/>
    </source>
</evidence>
<dbReference type="Pfam" id="PF00507">
    <property type="entry name" value="Oxidored_q4"/>
    <property type="match status" value="1"/>
</dbReference>
<evidence type="ECO:0000313" key="10">
    <source>
        <dbReference type="EMBL" id="ARB50162.1"/>
    </source>
</evidence>
<dbReference type="RefSeq" id="YP_009467157.1">
    <property type="nucleotide sequence ID" value="NC_037148.1"/>
</dbReference>
<comment type="catalytic activity">
    <reaction evidence="8 9">
        <text>a ubiquinone + NADH + 5 H(+)(in) = a ubiquinol + NAD(+) + 4 H(+)(out)</text>
        <dbReference type="Rhea" id="RHEA:29091"/>
        <dbReference type="Rhea" id="RHEA-COMP:9565"/>
        <dbReference type="Rhea" id="RHEA-COMP:9566"/>
        <dbReference type="ChEBI" id="CHEBI:15378"/>
        <dbReference type="ChEBI" id="CHEBI:16389"/>
        <dbReference type="ChEBI" id="CHEBI:17976"/>
        <dbReference type="ChEBI" id="CHEBI:57540"/>
        <dbReference type="ChEBI" id="CHEBI:57945"/>
        <dbReference type="EC" id="7.1.1.2"/>
    </reaction>
</comment>
<comment type="subcellular location">
    <subcellularLocation>
        <location evidence="1">Membrane</location>
    </subcellularLocation>
    <subcellularLocation>
        <location evidence="9">Mitochondrion membrane</location>
        <topology evidence="9">Multi-pass membrane protein</topology>
    </subcellularLocation>
</comment>
<dbReference type="GO" id="GO:0031966">
    <property type="term" value="C:mitochondrial membrane"/>
    <property type="evidence" value="ECO:0007669"/>
    <property type="project" value="UniProtKB-SubCell"/>
</dbReference>
<keyword evidence="6 9" id="KW-1133">Transmembrane helix</keyword>
<accession>A0A343BT97</accession>
<name>A0A343BT97_9HEMI</name>
<dbReference type="GeneID" id="36272583"/>
<keyword evidence="9" id="KW-0249">Electron transport</keyword>
<proteinExistence type="inferred from homology"/>
<dbReference type="InterPro" id="IPR000440">
    <property type="entry name" value="NADH_UbQ/plastoQ_OxRdtase_su3"/>
</dbReference>
<evidence type="ECO:0000256" key="5">
    <source>
        <dbReference type="ARBA" id="ARBA00022692"/>
    </source>
</evidence>
<keyword evidence="7 9" id="KW-0472">Membrane</keyword>
<keyword evidence="9" id="KW-0679">Respiratory chain</keyword>
<dbReference type="AlphaFoldDB" id="A0A343BT97"/>
<dbReference type="InterPro" id="IPR038430">
    <property type="entry name" value="NDAH_ubi_oxred_su3_sf"/>
</dbReference>
<keyword evidence="9" id="KW-0520">NAD</keyword>
<reference evidence="10" key="2">
    <citation type="journal article" date="2018" name="Mol. Phylogenet. Evol.">
        <title>Compositional heterogeneity in true bug mitochondrial phylogenomics.</title>
        <authorList>
            <person name="Liu Y."/>
            <person name="Song F."/>
            <person name="Jiang P."/>
            <person name="Wilson J.J."/>
            <person name="Cai W."/>
            <person name="Li H."/>
        </authorList>
    </citation>
    <scope>NUCLEOTIDE SEQUENCE</scope>
</reference>
<dbReference type="CTD" id="4537"/>
<feature type="transmembrane region" description="Helical" evidence="9">
    <location>
        <begin position="6"/>
        <end position="25"/>
    </location>
</feature>
<geneLocation type="mitochondrion" evidence="10"/>
<sequence>MLKVMYIMMLMILMSTTLLTVNMMISKKSNHEREKMTPFECGFNPNKSARKPFSIQFFLLGILFLVFDVEVTLILPLIITIKNSTLVIWSVSTNTILIILTLGLFHEWKSSTLDWIN</sequence>
<dbReference type="PANTHER" id="PTHR11058:SF9">
    <property type="entry name" value="NADH-UBIQUINONE OXIDOREDUCTASE CHAIN 3"/>
    <property type="match status" value="1"/>
</dbReference>
<evidence type="ECO:0000256" key="7">
    <source>
        <dbReference type="ARBA" id="ARBA00023136"/>
    </source>
</evidence>
<feature type="transmembrane region" description="Helical" evidence="9">
    <location>
        <begin position="57"/>
        <end position="81"/>
    </location>
</feature>
<evidence type="ECO:0000256" key="1">
    <source>
        <dbReference type="ARBA" id="ARBA00004370"/>
    </source>
</evidence>
<evidence type="ECO:0000256" key="2">
    <source>
        <dbReference type="ARBA" id="ARBA00008472"/>
    </source>
</evidence>
<keyword evidence="4 9" id="KW-0813">Transport</keyword>